<keyword evidence="1" id="KW-0472">Membrane</keyword>
<name>A0A1G2G043_9BACT</name>
<dbReference type="STRING" id="1802115.A2756_05355"/>
<keyword evidence="1" id="KW-1133">Transmembrane helix</keyword>
<feature type="transmembrane region" description="Helical" evidence="1">
    <location>
        <begin position="37"/>
        <end position="61"/>
    </location>
</feature>
<accession>A0A1G2G043</accession>
<gene>
    <name evidence="2" type="ORF">A2756_05355</name>
</gene>
<evidence type="ECO:0000256" key="1">
    <source>
        <dbReference type="SAM" id="Phobius"/>
    </source>
</evidence>
<proteinExistence type="predicted"/>
<keyword evidence="1" id="KW-0812">Transmembrane</keyword>
<dbReference type="EMBL" id="MHNL01000031">
    <property type="protein sequence ID" value="OGZ43679.1"/>
    <property type="molecule type" value="Genomic_DNA"/>
</dbReference>
<evidence type="ECO:0000313" key="3">
    <source>
        <dbReference type="Proteomes" id="UP000177785"/>
    </source>
</evidence>
<dbReference type="Proteomes" id="UP000177785">
    <property type="component" value="Unassembled WGS sequence"/>
</dbReference>
<comment type="caution">
    <text evidence="2">The sequence shown here is derived from an EMBL/GenBank/DDBJ whole genome shotgun (WGS) entry which is preliminary data.</text>
</comment>
<organism evidence="2 3">
    <name type="scientific">Candidatus Ryanbacteria bacterium RIFCSPHIGHO2_01_FULL_48_27</name>
    <dbReference type="NCBI Taxonomy" id="1802115"/>
    <lineage>
        <taxon>Bacteria</taxon>
        <taxon>Candidatus Ryaniibacteriota</taxon>
    </lineage>
</organism>
<reference evidence="2 3" key="1">
    <citation type="journal article" date="2016" name="Nat. Commun.">
        <title>Thousands of microbial genomes shed light on interconnected biogeochemical processes in an aquifer system.</title>
        <authorList>
            <person name="Anantharaman K."/>
            <person name="Brown C.T."/>
            <person name="Hug L.A."/>
            <person name="Sharon I."/>
            <person name="Castelle C.J."/>
            <person name="Probst A.J."/>
            <person name="Thomas B.C."/>
            <person name="Singh A."/>
            <person name="Wilkins M.J."/>
            <person name="Karaoz U."/>
            <person name="Brodie E.L."/>
            <person name="Williams K.H."/>
            <person name="Hubbard S.S."/>
            <person name="Banfield J.F."/>
        </authorList>
    </citation>
    <scope>NUCLEOTIDE SEQUENCE [LARGE SCALE GENOMIC DNA]</scope>
</reference>
<evidence type="ECO:0000313" key="2">
    <source>
        <dbReference type="EMBL" id="OGZ43679.1"/>
    </source>
</evidence>
<sequence>MKRTLSLNLLLAFVIWGTFKSAESLLKTAGTQEVYAFYGLEWLYFVIVAFSALGGVALAYAI</sequence>
<protein>
    <submittedName>
        <fullName evidence="2">Uncharacterized protein</fullName>
    </submittedName>
</protein>
<dbReference type="AlphaFoldDB" id="A0A1G2G043"/>